<dbReference type="PANTHER" id="PTHR35011">
    <property type="entry name" value="2,3-DIKETO-L-GULONATE TRAP TRANSPORTER SMALL PERMEASE PROTEIN YIAM"/>
    <property type="match status" value="1"/>
</dbReference>
<dbReference type="AlphaFoldDB" id="A0A0P1FG10"/>
<feature type="transmembrane region" description="Helical" evidence="9">
    <location>
        <begin position="92"/>
        <end position="115"/>
    </location>
</feature>
<dbReference type="PANTHER" id="PTHR35011:SF10">
    <property type="entry name" value="TRAP TRANSPORTER SMALL PERMEASE PROTEIN"/>
    <property type="match status" value="1"/>
</dbReference>
<keyword evidence="6 9" id="KW-1133">Transmembrane helix</keyword>
<evidence type="ECO:0000256" key="8">
    <source>
        <dbReference type="ARBA" id="ARBA00038436"/>
    </source>
</evidence>
<dbReference type="InterPro" id="IPR055348">
    <property type="entry name" value="DctQ"/>
</dbReference>
<evidence type="ECO:0000256" key="1">
    <source>
        <dbReference type="ARBA" id="ARBA00004429"/>
    </source>
</evidence>
<protein>
    <recommendedName>
        <fullName evidence="9">TRAP transporter small permease protein</fullName>
    </recommendedName>
</protein>
<dbReference type="GO" id="GO:0005886">
    <property type="term" value="C:plasma membrane"/>
    <property type="evidence" value="ECO:0007669"/>
    <property type="project" value="UniProtKB-SubCell"/>
</dbReference>
<comment type="subcellular location">
    <subcellularLocation>
        <location evidence="1 9">Cell inner membrane</location>
        <topology evidence="1 9">Multi-pass membrane protein</topology>
    </subcellularLocation>
</comment>
<feature type="domain" description="Tripartite ATP-independent periplasmic transporters DctQ component" evidence="10">
    <location>
        <begin position="31"/>
        <end position="161"/>
    </location>
</feature>
<dbReference type="GO" id="GO:0015740">
    <property type="term" value="P:C4-dicarboxylate transport"/>
    <property type="evidence" value="ECO:0007669"/>
    <property type="project" value="TreeGrafter"/>
</dbReference>
<keyword evidence="5 9" id="KW-0812">Transmembrane</keyword>
<proteinExistence type="inferred from homology"/>
<evidence type="ECO:0000256" key="6">
    <source>
        <dbReference type="ARBA" id="ARBA00022989"/>
    </source>
</evidence>
<evidence type="ECO:0000256" key="4">
    <source>
        <dbReference type="ARBA" id="ARBA00022519"/>
    </source>
</evidence>
<keyword evidence="7 9" id="KW-0472">Membrane</keyword>
<evidence type="ECO:0000256" key="5">
    <source>
        <dbReference type="ARBA" id="ARBA00022692"/>
    </source>
</evidence>
<organism evidence="11 12">
    <name type="scientific">Thalassobacter stenotrophicus</name>
    <dbReference type="NCBI Taxonomy" id="266809"/>
    <lineage>
        <taxon>Bacteria</taxon>
        <taxon>Pseudomonadati</taxon>
        <taxon>Pseudomonadota</taxon>
        <taxon>Alphaproteobacteria</taxon>
        <taxon>Rhodobacterales</taxon>
        <taxon>Roseobacteraceae</taxon>
        <taxon>Thalassobacter</taxon>
    </lineage>
</organism>
<sequence length="174" mass="18820">MRTFLDRLYLAAGWISAFTILAIAVLISAQIFLNFATRVFGLPLPSTIPSYADFSGFMLAAATFLAMPYTFRTGGHIKVSLVTARLPVRVRLVAEVIALFAATALTAFAVYYIWVLVAESIHFGDVSNGTIPIPLWIPQTAMGIGMTLLCISVIHSLIETLLRGEPVIAASEEA</sequence>
<gene>
    <name evidence="11" type="ORF">THS5294_00151</name>
</gene>
<evidence type="ECO:0000256" key="7">
    <source>
        <dbReference type="ARBA" id="ARBA00023136"/>
    </source>
</evidence>
<evidence type="ECO:0000259" key="10">
    <source>
        <dbReference type="Pfam" id="PF04290"/>
    </source>
</evidence>
<feature type="transmembrane region" description="Helical" evidence="9">
    <location>
        <begin position="135"/>
        <end position="158"/>
    </location>
</feature>
<evidence type="ECO:0000256" key="2">
    <source>
        <dbReference type="ARBA" id="ARBA00022448"/>
    </source>
</evidence>
<dbReference type="InterPro" id="IPR007387">
    <property type="entry name" value="TRAP_DctQ"/>
</dbReference>
<evidence type="ECO:0000256" key="3">
    <source>
        <dbReference type="ARBA" id="ARBA00022475"/>
    </source>
</evidence>
<keyword evidence="4 9" id="KW-0997">Cell inner membrane</keyword>
<comment type="subunit">
    <text evidence="9">The complex comprises the extracytoplasmic solute receptor protein and the two transmembrane proteins.</text>
</comment>
<dbReference type="eggNOG" id="COG3090">
    <property type="taxonomic scope" value="Bacteria"/>
</dbReference>
<reference evidence="11 12" key="1">
    <citation type="submission" date="2015-09" db="EMBL/GenBank/DDBJ databases">
        <authorList>
            <consortium name="Swine Surveillance"/>
        </authorList>
    </citation>
    <scope>NUCLEOTIDE SEQUENCE [LARGE SCALE GENOMIC DNA]</scope>
    <source>
        <strain evidence="11 12">CECT 5294</strain>
    </source>
</reference>
<dbReference type="RefSeq" id="WP_038010098.1">
    <property type="nucleotide sequence ID" value="NZ_CYRX01000006.1"/>
</dbReference>
<feature type="transmembrane region" description="Helical" evidence="9">
    <location>
        <begin position="7"/>
        <end position="31"/>
    </location>
</feature>
<feature type="transmembrane region" description="Helical" evidence="9">
    <location>
        <begin position="51"/>
        <end position="71"/>
    </location>
</feature>
<dbReference type="Proteomes" id="UP000051298">
    <property type="component" value="Unassembled WGS sequence"/>
</dbReference>
<comment type="function">
    <text evidence="9">Part of the tripartite ATP-independent periplasmic (TRAP) transport system.</text>
</comment>
<keyword evidence="2 9" id="KW-0813">Transport</keyword>
<evidence type="ECO:0000313" key="12">
    <source>
        <dbReference type="Proteomes" id="UP000051298"/>
    </source>
</evidence>
<keyword evidence="3" id="KW-1003">Cell membrane</keyword>
<accession>A0A0P1FG10</accession>
<dbReference type="Pfam" id="PF04290">
    <property type="entry name" value="DctQ"/>
    <property type="match status" value="1"/>
</dbReference>
<dbReference type="STRING" id="266809.PM03_16490"/>
<evidence type="ECO:0000256" key="9">
    <source>
        <dbReference type="RuleBase" id="RU369079"/>
    </source>
</evidence>
<comment type="similarity">
    <text evidence="8 9">Belongs to the TRAP transporter small permease family.</text>
</comment>
<dbReference type="EMBL" id="CYRX01000006">
    <property type="protein sequence ID" value="CUH58871.1"/>
    <property type="molecule type" value="Genomic_DNA"/>
</dbReference>
<evidence type="ECO:0000313" key="11">
    <source>
        <dbReference type="EMBL" id="CUH58871.1"/>
    </source>
</evidence>
<dbReference type="GO" id="GO:0022857">
    <property type="term" value="F:transmembrane transporter activity"/>
    <property type="evidence" value="ECO:0007669"/>
    <property type="project" value="UniProtKB-UniRule"/>
</dbReference>
<name>A0A0P1FG10_9RHOB</name>